<evidence type="ECO:0000259" key="4">
    <source>
        <dbReference type="PROSITE" id="PS50279"/>
    </source>
</evidence>
<keyword evidence="3" id="KW-1015">Disulfide bond</keyword>
<dbReference type="PANTHER" id="PTHR10083">
    <property type="entry name" value="KUNITZ-TYPE PROTEASE INHIBITOR-RELATED"/>
    <property type="match status" value="1"/>
</dbReference>
<protein>
    <submittedName>
        <fullName evidence="6">BPTI/Kunitz inhibitor domain-containing protein</fullName>
    </submittedName>
</protein>
<dbReference type="GO" id="GO:0004867">
    <property type="term" value="F:serine-type endopeptidase inhibitor activity"/>
    <property type="evidence" value="ECO:0007669"/>
    <property type="project" value="UniProtKB-KW"/>
</dbReference>
<dbReference type="PANTHER" id="PTHR10083:SF328">
    <property type="entry name" value="TISSUE FACTOR PATHWAY INHIBITOR"/>
    <property type="match status" value="1"/>
</dbReference>
<dbReference type="PROSITE" id="PS50279">
    <property type="entry name" value="BPTI_KUNITZ_2"/>
    <property type="match status" value="1"/>
</dbReference>
<evidence type="ECO:0000313" key="6">
    <source>
        <dbReference type="WBParaSite" id="nRc.2.0.1.t08988-RA"/>
    </source>
</evidence>
<dbReference type="InterPro" id="IPR050098">
    <property type="entry name" value="TFPI/VKTCI-like"/>
</dbReference>
<dbReference type="Proteomes" id="UP000887565">
    <property type="component" value="Unplaced"/>
</dbReference>
<accession>A0A915I4D2</accession>
<feature type="domain" description="BPTI/Kunitz inhibitor" evidence="4">
    <location>
        <begin position="1"/>
        <end position="46"/>
    </location>
</feature>
<keyword evidence="2" id="KW-0722">Serine protease inhibitor</keyword>
<dbReference type="InterPro" id="IPR036880">
    <property type="entry name" value="Kunitz_BPTI_sf"/>
</dbReference>
<keyword evidence="5" id="KW-1185">Reference proteome</keyword>
<dbReference type="AlphaFoldDB" id="A0A915I4D2"/>
<keyword evidence="1" id="KW-0646">Protease inhibitor</keyword>
<dbReference type="GO" id="GO:0005615">
    <property type="term" value="C:extracellular space"/>
    <property type="evidence" value="ECO:0007669"/>
    <property type="project" value="TreeGrafter"/>
</dbReference>
<dbReference type="WBParaSite" id="nRc.2.0.1.t08988-RA">
    <property type="protein sequence ID" value="nRc.2.0.1.t08988-RA"/>
    <property type="gene ID" value="nRc.2.0.1.g08988"/>
</dbReference>
<dbReference type="InterPro" id="IPR002223">
    <property type="entry name" value="Kunitz_BPTI"/>
</dbReference>
<dbReference type="Gene3D" id="4.10.410.10">
    <property type="entry name" value="Pancreatic trypsin inhibitor Kunitz domain"/>
    <property type="match status" value="1"/>
</dbReference>
<evidence type="ECO:0000313" key="5">
    <source>
        <dbReference type="Proteomes" id="UP000887565"/>
    </source>
</evidence>
<dbReference type="Pfam" id="PF00014">
    <property type="entry name" value="Kunitz_BPTI"/>
    <property type="match status" value="1"/>
</dbReference>
<organism evidence="5 6">
    <name type="scientific">Romanomermis culicivorax</name>
    <name type="common">Nematode worm</name>
    <dbReference type="NCBI Taxonomy" id="13658"/>
    <lineage>
        <taxon>Eukaryota</taxon>
        <taxon>Metazoa</taxon>
        <taxon>Ecdysozoa</taxon>
        <taxon>Nematoda</taxon>
        <taxon>Enoplea</taxon>
        <taxon>Dorylaimia</taxon>
        <taxon>Mermithida</taxon>
        <taxon>Mermithoidea</taxon>
        <taxon>Mermithidae</taxon>
        <taxon>Romanomermis</taxon>
    </lineage>
</organism>
<evidence type="ECO:0000256" key="2">
    <source>
        <dbReference type="ARBA" id="ARBA00022900"/>
    </source>
</evidence>
<dbReference type="SUPFAM" id="SSF57362">
    <property type="entry name" value="BPTI-like"/>
    <property type="match status" value="1"/>
</dbReference>
<proteinExistence type="predicted"/>
<evidence type="ECO:0000256" key="3">
    <source>
        <dbReference type="ARBA" id="ARBA00023157"/>
    </source>
</evidence>
<dbReference type="SMART" id="SM00131">
    <property type="entry name" value="KU"/>
    <property type="match status" value="1"/>
</dbReference>
<evidence type="ECO:0000256" key="1">
    <source>
        <dbReference type="ARBA" id="ARBA00022690"/>
    </source>
</evidence>
<name>A0A915I4D2_ROMCU</name>
<sequence>MDAGECHGLFEVYGYNTTSKRCEPFYYGGCGTENEFEYEAGCKRVCIDKKPCGPMPRLEKLKPLCRYIAVYDELECPSRSVVCDK</sequence>
<reference evidence="6" key="1">
    <citation type="submission" date="2022-11" db="UniProtKB">
        <authorList>
            <consortium name="WormBaseParasite"/>
        </authorList>
    </citation>
    <scope>IDENTIFICATION</scope>
</reference>